<sequence>MSQVFIVGGAGQVGRHLSRRLAQGGHRVLALHRKPDQAAALADLGATPVRGDLTGLTVEALAELMAGSDVVVFSAGAGGKGGPELTDAIDGDGFRLALQAAKLAGVPRFLQVSAFPEAGRGRALNERFENYMRIKKATDVELAASDLDWVILRPGTLTDEPGDGRIRAGLAVPYGNISRDNVAATLAALVDQPGVSRRIIELTDGDQSAEEAMQALIRD</sequence>
<dbReference type="Proteomes" id="UP001219349">
    <property type="component" value="Chromosome"/>
</dbReference>
<dbReference type="InterPro" id="IPR016040">
    <property type="entry name" value="NAD(P)-bd_dom"/>
</dbReference>
<dbReference type="CDD" id="cd05243">
    <property type="entry name" value="SDR_a5"/>
    <property type="match status" value="1"/>
</dbReference>
<dbReference type="PANTHER" id="PTHR15020:SF50">
    <property type="entry name" value="UPF0659 PROTEIN YMR090W"/>
    <property type="match status" value="1"/>
</dbReference>
<gene>
    <name evidence="2" type="ORF">JHX87_11835</name>
</gene>
<dbReference type="RefSeq" id="WP_271883891.1">
    <property type="nucleotide sequence ID" value="NZ_CP067136.1"/>
</dbReference>
<proteinExistence type="predicted"/>
<feature type="domain" description="NAD(P)-binding" evidence="1">
    <location>
        <begin position="8"/>
        <end position="193"/>
    </location>
</feature>
<dbReference type="SUPFAM" id="SSF51735">
    <property type="entry name" value="NAD(P)-binding Rossmann-fold domains"/>
    <property type="match status" value="1"/>
</dbReference>
<evidence type="ECO:0000313" key="2">
    <source>
        <dbReference type="EMBL" id="WCR06182.1"/>
    </source>
</evidence>
<organism evidence="2 3">
    <name type="scientific">Paracoccus fistulariae</name>
    <dbReference type="NCBI Taxonomy" id="658446"/>
    <lineage>
        <taxon>Bacteria</taxon>
        <taxon>Pseudomonadati</taxon>
        <taxon>Pseudomonadota</taxon>
        <taxon>Alphaproteobacteria</taxon>
        <taxon>Rhodobacterales</taxon>
        <taxon>Paracoccaceae</taxon>
        <taxon>Paracoccus</taxon>
    </lineage>
</organism>
<accession>A0ABY7SGP4</accession>
<evidence type="ECO:0000313" key="3">
    <source>
        <dbReference type="Proteomes" id="UP001219349"/>
    </source>
</evidence>
<name>A0ABY7SGP4_9RHOB</name>
<dbReference type="PANTHER" id="PTHR15020">
    <property type="entry name" value="FLAVIN REDUCTASE-RELATED"/>
    <property type="match status" value="1"/>
</dbReference>
<dbReference type="InterPro" id="IPR036291">
    <property type="entry name" value="NAD(P)-bd_dom_sf"/>
</dbReference>
<keyword evidence="3" id="KW-1185">Reference proteome</keyword>
<dbReference type="EMBL" id="CP067136">
    <property type="protein sequence ID" value="WCR06182.1"/>
    <property type="molecule type" value="Genomic_DNA"/>
</dbReference>
<evidence type="ECO:0000259" key="1">
    <source>
        <dbReference type="Pfam" id="PF13460"/>
    </source>
</evidence>
<dbReference type="Pfam" id="PF13460">
    <property type="entry name" value="NAD_binding_10"/>
    <property type="match status" value="1"/>
</dbReference>
<dbReference type="Gene3D" id="3.40.50.720">
    <property type="entry name" value="NAD(P)-binding Rossmann-like Domain"/>
    <property type="match status" value="1"/>
</dbReference>
<protein>
    <submittedName>
        <fullName evidence="2">SDR family oxidoreductase</fullName>
    </submittedName>
</protein>
<reference evidence="2 3" key="1">
    <citation type="submission" date="2021-01" db="EMBL/GenBank/DDBJ databases">
        <title>Biogeographic distribution of Paracoccus.</title>
        <authorList>
            <person name="Hollensteiner J."/>
            <person name="Leineberger J."/>
            <person name="Brinkhoff T."/>
            <person name="Daniel R."/>
        </authorList>
    </citation>
    <scope>NUCLEOTIDE SEQUENCE [LARGE SCALE GENOMIC DNA]</scope>
    <source>
        <strain evidence="2 3">KCTC 22803</strain>
    </source>
</reference>